<feature type="coiled-coil region" evidence="1">
    <location>
        <begin position="116"/>
        <end position="219"/>
    </location>
</feature>
<name>A0A7X3FIZ5_9BACL</name>
<organism evidence="3 4">
    <name type="scientific">Paenibacillus lutrae</name>
    <dbReference type="NCBI Taxonomy" id="2078573"/>
    <lineage>
        <taxon>Bacteria</taxon>
        <taxon>Bacillati</taxon>
        <taxon>Bacillota</taxon>
        <taxon>Bacilli</taxon>
        <taxon>Bacillales</taxon>
        <taxon>Paenibacillaceae</taxon>
        <taxon>Paenibacillus</taxon>
    </lineage>
</organism>
<gene>
    <name evidence="3" type="ORF">EDM21_12660</name>
</gene>
<evidence type="ECO:0000256" key="2">
    <source>
        <dbReference type="SAM" id="MobiDB-lite"/>
    </source>
</evidence>
<dbReference type="EMBL" id="RHLK01000006">
    <property type="protein sequence ID" value="MVP00364.1"/>
    <property type="molecule type" value="Genomic_DNA"/>
</dbReference>
<feature type="region of interest" description="Disordered" evidence="2">
    <location>
        <begin position="1"/>
        <end position="28"/>
    </location>
</feature>
<feature type="region of interest" description="Disordered" evidence="2">
    <location>
        <begin position="301"/>
        <end position="322"/>
    </location>
</feature>
<dbReference type="Proteomes" id="UP000490800">
    <property type="component" value="Unassembled WGS sequence"/>
</dbReference>
<dbReference type="OrthoDB" id="2586440at2"/>
<protein>
    <submittedName>
        <fullName evidence="3">Uncharacterized protein</fullName>
    </submittedName>
</protein>
<reference evidence="3 4" key="1">
    <citation type="journal article" date="2019" name="Microorganisms">
        <title>Paenibacillus lutrae sp. nov., A Chitinolytic Species Isolated from A River Otter in Castril Natural Park, Granada, Spain.</title>
        <authorList>
            <person name="Rodriguez M."/>
            <person name="Reina J.C."/>
            <person name="Bejar V."/>
            <person name="Llamas I."/>
        </authorList>
    </citation>
    <scope>NUCLEOTIDE SEQUENCE [LARGE SCALE GENOMIC DNA]</scope>
    <source>
        <strain evidence="3 4">N10</strain>
    </source>
</reference>
<keyword evidence="4" id="KW-1185">Reference proteome</keyword>
<comment type="caution">
    <text evidence="3">The sequence shown here is derived from an EMBL/GenBank/DDBJ whole genome shotgun (WGS) entry which is preliminary data.</text>
</comment>
<evidence type="ECO:0000313" key="3">
    <source>
        <dbReference type="EMBL" id="MVP00364.1"/>
    </source>
</evidence>
<dbReference type="AlphaFoldDB" id="A0A7X3FIZ5"/>
<sequence length="346" mass="40005">MDLHAKLEKVQSELASERQRGALSDQGKIYTLEQQEKDLMEQIHKAEHEQRVETSAQEISYLLDTISAEGMSMREMCQSESHYQVLRIEVERKYAEQAGKFSEEIGEMQKSYTDKLRASEDRELQLQRQLDALQADHKETAELLNSAKFELADMQTKRDNASIALEEARREIERLNSQVDDLRKEMAVGARNAYKVIDTEEQQRQYTEAMEKIKKDKENRPKIYDKVQIDMKGSRFKAKYVETGEEFEFSYLEEGKYNIIQDEQEVQRFRAEAERAKADRTLDDSSTPDKEVTFQVPALPTFPVPMVDGERTGETQGEDTPVTRKEVTEMLNQFAAEHGLVKGQVA</sequence>
<dbReference type="RefSeq" id="WP_157335973.1">
    <property type="nucleotide sequence ID" value="NZ_RHLK01000006.1"/>
</dbReference>
<proteinExistence type="predicted"/>
<evidence type="ECO:0000256" key="1">
    <source>
        <dbReference type="SAM" id="Coils"/>
    </source>
</evidence>
<accession>A0A7X3FIZ5</accession>
<feature type="compositionally biased region" description="Basic and acidic residues" evidence="2">
    <location>
        <begin position="1"/>
        <end position="20"/>
    </location>
</feature>
<evidence type="ECO:0000313" key="4">
    <source>
        <dbReference type="Proteomes" id="UP000490800"/>
    </source>
</evidence>
<keyword evidence="1" id="KW-0175">Coiled coil</keyword>